<evidence type="ECO:0000256" key="3">
    <source>
        <dbReference type="ARBA" id="ARBA00023235"/>
    </source>
</evidence>
<dbReference type="OrthoDB" id="9807797at2"/>
<dbReference type="EMBL" id="WAIE01000006">
    <property type="protein sequence ID" value="KAB1440775.1"/>
    <property type="molecule type" value="Genomic_DNA"/>
</dbReference>
<keyword evidence="7" id="KW-1185">Reference proteome</keyword>
<proteinExistence type="predicted"/>
<dbReference type="AlphaFoldDB" id="A0A6N6MYL5"/>
<organism evidence="6 7">
    <name type="scientific">Pseudodesulfovibrio senegalensis</name>
    <dbReference type="NCBI Taxonomy" id="1721087"/>
    <lineage>
        <taxon>Bacteria</taxon>
        <taxon>Pseudomonadati</taxon>
        <taxon>Thermodesulfobacteriota</taxon>
        <taxon>Desulfovibrionia</taxon>
        <taxon>Desulfovibrionales</taxon>
        <taxon>Desulfovibrionaceae</taxon>
    </lineage>
</organism>
<evidence type="ECO:0000313" key="7">
    <source>
        <dbReference type="Proteomes" id="UP000438699"/>
    </source>
</evidence>
<gene>
    <name evidence="6" type="ORF">F8A88_12550</name>
</gene>
<feature type="chain" id="PRO_5027124310" description="peptidylprolyl isomerase" evidence="4">
    <location>
        <begin position="25"/>
        <end position="194"/>
    </location>
</feature>
<dbReference type="Proteomes" id="UP000438699">
    <property type="component" value="Unassembled WGS sequence"/>
</dbReference>
<keyword evidence="3 6" id="KW-0413">Isomerase</keyword>
<dbReference type="PROSITE" id="PS50072">
    <property type="entry name" value="CSA_PPIASE_2"/>
    <property type="match status" value="1"/>
</dbReference>
<keyword evidence="2" id="KW-0697">Rotamase</keyword>
<dbReference type="InterPro" id="IPR002130">
    <property type="entry name" value="Cyclophilin-type_PPIase_dom"/>
</dbReference>
<dbReference type="InterPro" id="IPR044665">
    <property type="entry name" value="E_coli_cyclophilin_A-like"/>
</dbReference>
<evidence type="ECO:0000256" key="4">
    <source>
        <dbReference type="SAM" id="SignalP"/>
    </source>
</evidence>
<dbReference type="EC" id="5.2.1.8" evidence="1"/>
<accession>A0A6N6MYL5</accession>
<sequence>MRYFKVLCAVLALMTALWALPVQAGPAPVVVIETSMGKVILMLDERNAPETVKNFLRYVDEGFYDGTIFHRVIDSADMAIVQGGGFAYPMKRKRTYMPIKNEAMNTQSNDAGTVAMARSSDPDSATCQFFFNVQDNPVFNYQGPSNPGYAVFGKVIRGMNVVKEIVKVKTGRKGLFDDVPREPVFIKKAYRMHG</sequence>
<feature type="signal peptide" evidence="4">
    <location>
        <begin position="1"/>
        <end position="24"/>
    </location>
</feature>
<feature type="domain" description="PPIase cyclophilin-type" evidence="5">
    <location>
        <begin position="29"/>
        <end position="191"/>
    </location>
</feature>
<evidence type="ECO:0000313" key="6">
    <source>
        <dbReference type="EMBL" id="KAB1440775.1"/>
    </source>
</evidence>
<name>A0A6N6MYL5_9BACT</name>
<evidence type="ECO:0000259" key="5">
    <source>
        <dbReference type="PROSITE" id="PS50072"/>
    </source>
</evidence>
<evidence type="ECO:0000256" key="2">
    <source>
        <dbReference type="ARBA" id="ARBA00023110"/>
    </source>
</evidence>
<dbReference type="Gene3D" id="2.40.100.10">
    <property type="entry name" value="Cyclophilin-like"/>
    <property type="match status" value="1"/>
</dbReference>
<keyword evidence="4" id="KW-0732">Signal</keyword>
<evidence type="ECO:0000256" key="1">
    <source>
        <dbReference type="ARBA" id="ARBA00013194"/>
    </source>
</evidence>
<dbReference type="GO" id="GO:0003755">
    <property type="term" value="F:peptidyl-prolyl cis-trans isomerase activity"/>
    <property type="evidence" value="ECO:0007669"/>
    <property type="project" value="UniProtKB-KW"/>
</dbReference>
<dbReference type="InterPro" id="IPR029000">
    <property type="entry name" value="Cyclophilin-like_dom_sf"/>
</dbReference>
<protein>
    <recommendedName>
        <fullName evidence="1">peptidylprolyl isomerase</fullName>
        <ecNumber evidence="1">5.2.1.8</ecNumber>
    </recommendedName>
</protein>
<dbReference type="RefSeq" id="WP_151151519.1">
    <property type="nucleotide sequence ID" value="NZ_WAIE01000006.1"/>
</dbReference>
<dbReference type="SUPFAM" id="SSF50891">
    <property type="entry name" value="Cyclophilin-like"/>
    <property type="match status" value="1"/>
</dbReference>
<comment type="caution">
    <text evidence="6">The sequence shown here is derived from an EMBL/GenBank/DDBJ whole genome shotgun (WGS) entry which is preliminary data.</text>
</comment>
<dbReference type="PANTHER" id="PTHR43246">
    <property type="entry name" value="PEPTIDYL-PROLYL CIS-TRANS ISOMERASE CYP38, CHLOROPLASTIC"/>
    <property type="match status" value="1"/>
</dbReference>
<dbReference type="Pfam" id="PF00160">
    <property type="entry name" value="Pro_isomerase"/>
    <property type="match status" value="1"/>
</dbReference>
<reference evidence="6 7" key="1">
    <citation type="journal article" date="2017" name="Int. J. Syst. Evol. Microbiol.">
        <title>Desulfovibrio senegalensis sp. nov., a mesophilic sulfate reducer isolated from marine sediment.</title>
        <authorList>
            <person name="Thioye A."/>
            <person name="Gam Z.B.A."/>
            <person name="Mbengue M."/>
            <person name="Cayol J.L."/>
            <person name="Joseph-Bartoli M."/>
            <person name="Toure-Kane C."/>
            <person name="Labat M."/>
        </authorList>
    </citation>
    <scope>NUCLEOTIDE SEQUENCE [LARGE SCALE GENOMIC DNA]</scope>
    <source>
        <strain evidence="6 7">DSM 101509</strain>
    </source>
</reference>